<gene>
    <name evidence="3" type="ORF">BDV95DRAFT_601035</name>
</gene>
<protein>
    <recommendedName>
        <fullName evidence="5">Extracellular membrane protein CFEM domain-containing protein</fullName>
    </recommendedName>
</protein>
<evidence type="ECO:0000256" key="2">
    <source>
        <dbReference type="SAM" id="SignalP"/>
    </source>
</evidence>
<dbReference type="AlphaFoldDB" id="A0A7C8MH54"/>
<evidence type="ECO:0000256" key="1">
    <source>
        <dbReference type="SAM" id="MobiDB-lite"/>
    </source>
</evidence>
<evidence type="ECO:0000313" key="4">
    <source>
        <dbReference type="Proteomes" id="UP000481861"/>
    </source>
</evidence>
<proteinExistence type="predicted"/>
<organism evidence="3 4">
    <name type="scientific">Massariosphaeria phaeospora</name>
    <dbReference type="NCBI Taxonomy" id="100035"/>
    <lineage>
        <taxon>Eukaryota</taxon>
        <taxon>Fungi</taxon>
        <taxon>Dikarya</taxon>
        <taxon>Ascomycota</taxon>
        <taxon>Pezizomycotina</taxon>
        <taxon>Dothideomycetes</taxon>
        <taxon>Pleosporomycetidae</taxon>
        <taxon>Pleosporales</taxon>
        <taxon>Pleosporales incertae sedis</taxon>
        <taxon>Massariosphaeria</taxon>
    </lineage>
</organism>
<feature type="chain" id="PRO_5028946368" description="Extracellular membrane protein CFEM domain-containing protein" evidence="2">
    <location>
        <begin position="20"/>
        <end position="207"/>
    </location>
</feature>
<evidence type="ECO:0008006" key="5">
    <source>
        <dbReference type="Google" id="ProtNLM"/>
    </source>
</evidence>
<keyword evidence="4" id="KW-1185">Reference proteome</keyword>
<evidence type="ECO:0000313" key="3">
    <source>
        <dbReference type="EMBL" id="KAF2878378.1"/>
    </source>
</evidence>
<reference evidence="3 4" key="1">
    <citation type="submission" date="2020-01" db="EMBL/GenBank/DDBJ databases">
        <authorList>
            <consortium name="DOE Joint Genome Institute"/>
            <person name="Haridas S."/>
            <person name="Albert R."/>
            <person name="Binder M."/>
            <person name="Bloem J."/>
            <person name="Labutti K."/>
            <person name="Salamov A."/>
            <person name="Andreopoulos B."/>
            <person name="Baker S.E."/>
            <person name="Barry K."/>
            <person name="Bills G."/>
            <person name="Bluhm B.H."/>
            <person name="Cannon C."/>
            <person name="Castanera R."/>
            <person name="Culley D.E."/>
            <person name="Daum C."/>
            <person name="Ezra D."/>
            <person name="Gonzalez J.B."/>
            <person name="Henrissat B."/>
            <person name="Kuo A."/>
            <person name="Liang C."/>
            <person name="Lipzen A."/>
            <person name="Lutzoni F."/>
            <person name="Magnuson J."/>
            <person name="Mondo S."/>
            <person name="Nolan M."/>
            <person name="Ohm R."/>
            <person name="Pangilinan J."/>
            <person name="Park H.-J.H."/>
            <person name="Ramirez L."/>
            <person name="Alfaro M."/>
            <person name="Sun H."/>
            <person name="Tritt A."/>
            <person name="Yoshinaga Y."/>
            <person name="Zwiers L.-H.L."/>
            <person name="Turgeon B.G."/>
            <person name="Goodwin S.B."/>
            <person name="Spatafora J.W."/>
            <person name="Crous P.W."/>
            <person name="Grigoriev I.V."/>
        </authorList>
    </citation>
    <scope>NUCLEOTIDE SEQUENCE [LARGE SCALE GENOMIC DNA]</scope>
    <source>
        <strain evidence="3 4">CBS 611.86</strain>
    </source>
</reference>
<dbReference type="OrthoDB" id="10618392at2759"/>
<feature type="compositionally biased region" description="Pro residues" evidence="1">
    <location>
        <begin position="150"/>
        <end position="164"/>
    </location>
</feature>
<dbReference type="EMBL" id="JAADJZ010000001">
    <property type="protein sequence ID" value="KAF2878378.1"/>
    <property type="molecule type" value="Genomic_DNA"/>
</dbReference>
<name>A0A7C8MH54_9PLEO</name>
<accession>A0A7C8MH54</accession>
<comment type="caution">
    <text evidence="3">The sequence shown here is derived from an EMBL/GenBank/DDBJ whole genome shotgun (WGS) entry which is preliminary data.</text>
</comment>
<sequence>MLSNTYFVLFSLLVTTSNAVCCKNSGAWWCITGTDCDPNCLDGHSFCDFEVETCLNDSWGGCKKLTPRPETPEEVPEETPTPVAPEETPTPVAPEETPQPPPVVTEVATAVVTVPAAPPPVVTVSAAPPLVVTVSQAPPSIVTVAAAPSVPPPPPAAPSVPGPSPDGTQPPAAQPSTIVITTPAPANGANRVEAPFILVLLGQLLLL</sequence>
<feature type="signal peptide" evidence="2">
    <location>
        <begin position="1"/>
        <end position="19"/>
    </location>
</feature>
<dbReference type="PRINTS" id="PR01217">
    <property type="entry name" value="PRICHEXTENSN"/>
</dbReference>
<keyword evidence="2" id="KW-0732">Signal</keyword>
<feature type="region of interest" description="Disordered" evidence="1">
    <location>
        <begin position="65"/>
        <end position="100"/>
    </location>
</feature>
<feature type="compositionally biased region" description="Low complexity" evidence="1">
    <location>
        <begin position="78"/>
        <end position="96"/>
    </location>
</feature>
<dbReference type="Proteomes" id="UP000481861">
    <property type="component" value="Unassembled WGS sequence"/>
</dbReference>
<feature type="region of interest" description="Disordered" evidence="1">
    <location>
        <begin position="150"/>
        <end position="176"/>
    </location>
</feature>